<dbReference type="EMBL" id="CP074405">
    <property type="protein sequence ID" value="QVI63363.1"/>
    <property type="molecule type" value="Genomic_DNA"/>
</dbReference>
<dbReference type="RefSeq" id="WP_207341680.1">
    <property type="nucleotide sequence ID" value="NZ_CP074405.1"/>
</dbReference>
<dbReference type="SUPFAM" id="SSF48498">
    <property type="entry name" value="Tetracyclin repressor-like, C-terminal domain"/>
    <property type="match status" value="1"/>
</dbReference>
<name>A0ABX8D8K2_9CELL</name>
<organism evidence="1 2">
    <name type="scientific">Cellulomonas wangleii</name>
    <dbReference type="NCBI Taxonomy" id="2816956"/>
    <lineage>
        <taxon>Bacteria</taxon>
        <taxon>Bacillati</taxon>
        <taxon>Actinomycetota</taxon>
        <taxon>Actinomycetes</taxon>
        <taxon>Micrococcales</taxon>
        <taxon>Cellulomonadaceae</taxon>
        <taxon>Cellulomonas</taxon>
    </lineage>
</organism>
<reference evidence="1 2" key="1">
    <citation type="submission" date="2021-05" db="EMBL/GenBank/DDBJ databases">
        <title>Novel species in genus Cellulomonas.</title>
        <authorList>
            <person name="Zhang G."/>
        </authorList>
    </citation>
    <scope>NUCLEOTIDE SEQUENCE [LARGE SCALE GENOMIC DNA]</scope>
    <source>
        <strain evidence="2">zg-ZUI222</strain>
    </source>
</reference>
<evidence type="ECO:0008006" key="3">
    <source>
        <dbReference type="Google" id="ProtNLM"/>
    </source>
</evidence>
<dbReference type="Proteomes" id="UP000677804">
    <property type="component" value="Chromosome"/>
</dbReference>
<accession>A0ABX8D8K2</accession>
<gene>
    <name evidence="1" type="ORF">KG103_05615</name>
</gene>
<protein>
    <recommendedName>
        <fullName evidence="3">TetR family transcriptional regulator</fullName>
    </recommendedName>
</protein>
<evidence type="ECO:0000313" key="2">
    <source>
        <dbReference type="Proteomes" id="UP000677804"/>
    </source>
</evidence>
<sequence length="75" mass="8096">MSARRTADETRELIRSTALRLFRERGNDDSEGSRRTRALIDGAAPVVGRLVSLARLPVVPGAAQDVLRLVAAARA</sequence>
<keyword evidence="2" id="KW-1185">Reference proteome</keyword>
<evidence type="ECO:0000313" key="1">
    <source>
        <dbReference type="EMBL" id="QVI63363.1"/>
    </source>
</evidence>
<dbReference type="InterPro" id="IPR036271">
    <property type="entry name" value="Tet_transcr_reg_TetR-rel_C_sf"/>
</dbReference>
<proteinExistence type="predicted"/>